<dbReference type="InterPro" id="IPR050796">
    <property type="entry name" value="SCF_F-box_component"/>
</dbReference>
<dbReference type="AlphaFoldDB" id="A0A5N5HHD9"/>
<dbReference type="OrthoDB" id="5314306at2759"/>
<reference evidence="2 3" key="1">
    <citation type="submission" date="2019-09" db="EMBL/GenBank/DDBJ databases">
        <authorList>
            <person name="Ou C."/>
        </authorList>
    </citation>
    <scope>NUCLEOTIDE SEQUENCE [LARGE SCALE GENOMIC DNA]</scope>
    <source>
        <strain evidence="2">S2</strain>
        <tissue evidence="2">Leaf</tissue>
    </source>
</reference>
<organism evidence="2 3">
    <name type="scientific">Pyrus ussuriensis x Pyrus communis</name>
    <dbReference type="NCBI Taxonomy" id="2448454"/>
    <lineage>
        <taxon>Eukaryota</taxon>
        <taxon>Viridiplantae</taxon>
        <taxon>Streptophyta</taxon>
        <taxon>Embryophyta</taxon>
        <taxon>Tracheophyta</taxon>
        <taxon>Spermatophyta</taxon>
        <taxon>Magnoliopsida</taxon>
        <taxon>eudicotyledons</taxon>
        <taxon>Gunneridae</taxon>
        <taxon>Pentapetalae</taxon>
        <taxon>rosids</taxon>
        <taxon>fabids</taxon>
        <taxon>Rosales</taxon>
        <taxon>Rosaceae</taxon>
        <taxon>Amygdaloideae</taxon>
        <taxon>Maleae</taxon>
        <taxon>Pyrus</taxon>
    </lineage>
</organism>
<dbReference type="Pfam" id="PF00646">
    <property type="entry name" value="F-box"/>
    <property type="match status" value="1"/>
</dbReference>
<dbReference type="Gene3D" id="1.20.1280.50">
    <property type="match status" value="1"/>
</dbReference>
<dbReference type="InterPro" id="IPR013187">
    <property type="entry name" value="F-box-assoc_dom_typ3"/>
</dbReference>
<gene>
    <name evidence="2" type="ORF">D8674_021044</name>
</gene>
<dbReference type="CDD" id="cd22157">
    <property type="entry name" value="F-box_AtFBW1-like"/>
    <property type="match status" value="1"/>
</dbReference>
<dbReference type="InterPro" id="IPR017451">
    <property type="entry name" value="F-box-assoc_interact_dom"/>
</dbReference>
<dbReference type="PANTHER" id="PTHR31672">
    <property type="entry name" value="BNACNNG10540D PROTEIN"/>
    <property type="match status" value="1"/>
</dbReference>
<evidence type="ECO:0000259" key="1">
    <source>
        <dbReference type="PROSITE" id="PS50181"/>
    </source>
</evidence>
<reference evidence="2 3" key="3">
    <citation type="submission" date="2019-11" db="EMBL/GenBank/DDBJ databases">
        <title>A de novo genome assembly of a pear dwarfing rootstock.</title>
        <authorList>
            <person name="Wang F."/>
            <person name="Wang J."/>
            <person name="Li S."/>
            <person name="Zhang Y."/>
            <person name="Fang M."/>
            <person name="Ma L."/>
            <person name="Zhao Y."/>
            <person name="Jiang S."/>
        </authorList>
    </citation>
    <scope>NUCLEOTIDE SEQUENCE [LARGE SCALE GENOMIC DNA]</scope>
    <source>
        <strain evidence="2">S2</strain>
        <tissue evidence="2">Leaf</tissue>
    </source>
</reference>
<dbReference type="SUPFAM" id="SSF81383">
    <property type="entry name" value="F-box domain"/>
    <property type="match status" value="1"/>
</dbReference>
<comment type="caution">
    <text evidence="2">The sequence shown here is derived from an EMBL/GenBank/DDBJ whole genome shotgun (WGS) entry which is preliminary data.</text>
</comment>
<dbReference type="PROSITE" id="PS50181">
    <property type="entry name" value="FBOX"/>
    <property type="match status" value="1"/>
</dbReference>
<dbReference type="NCBIfam" id="TIGR01640">
    <property type="entry name" value="F_box_assoc_1"/>
    <property type="match status" value="1"/>
</dbReference>
<accession>A0A5N5HHD9</accession>
<evidence type="ECO:0000313" key="2">
    <source>
        <dbReference type="EMBL" id="KAB2627426.1"/>
    </source>
</evidence>
<feature type="domain" description="F-box" evidence="1">
    <location>
        <begin position="1"/>
        <end position="44"/>
    </location>
</feature>
<protein>
    <submittedName>
        <fullName evidence="2">F-box protein CPR30-like</fullName>
    </submittedName>
</protein>
<reference evidence="3" key="2">
    <citation type="submission" date="2019-10" db="EMBL/GenBank/DDBJ databases">
        <title>A de novo genome assembly of a pear dwarfing rootstock.</title>
        <authorList>
            <person name="Wang F."/>
            <person name="Wang J."/>
            <person name="Li S."/>
            <person name="Zhang Y."/>
            <person name="Fang M."/>
            <person name="Ma L."/>
            <person name="Zhao Y."/>
            <person name="Jiang S."/>
        </authorList>
    </citation>
    <scope>NUCLEOTIDE SEQUENCE [LARGE SCALE GENOMIC DNA]</scope>
</reference>
<keyword evidence="3" id="KW-1185">Reference proteome</keyword>
<dbReference type="Pfam" id="PF08268">
    <property type="entry name" value="FBA_3"/>
    <property type="match status" value="1"/>
</dbReference>
<name>A0A5N5HHD9_9ROSA</name>
<dbReference type="EMBL" id="SMOL01000157">
    <property type="protein sequence ID" value="KAB2627426.1"/>
    <property type="molecule type" value="Genomic_DNA"/>
</dbReference>
<dbReference type="Proteomes" id="UP000327157">
    <property type="component" value="Chromosome 2"/>
</dbReference>
<dbReference type="PANTHER" id="PTHR31672:SF13">
    <property type="entry name" value="F-BOX PROTEIN CPR30-LIKE"/>
    <property type="match status" value="1"/>
</dbReference>
<proteinExistence type="predicted"/>
<dbReference type="InterPro" id="IPR001810">
    <property type="entry name" value="F-box_dom"/>
</dbReference>
<evidence type="ECO:0000313" key="3">
    <source>
        <dbReference type="Proteomes" id="UP000327157"/>
    </source>
</evidence>
<dbReference type="SMART" id="SM00256">
    <property type="entry name" value="FBOX"/>
    <property type="match status" value="1"/>
</dbReference>
<sequence>MAEFPPELIFEILLRLPPEDLLRCSCVSKSWNATIHDKSFIKSHLQRSIQTNSFGSLLVTASVNHDGSELKFSNIYNDGTIERAMGIGQSPLQDVEGRNPFPYTLVSSNGIICIRTETPDRVEEIVLWNPSIRKFKKIPSPTFEQPPSSDTYLHRHYGFGYDSANDDYKLLGIAMFFVNWDMNIVVHQYQIYSLKSNSWRKTKYMPRDELHFVLSEIVFSNGALSWQAYNVLDKKSYVVTFELASEKYHWFPNPPNGESVLVQINFRKFVWFDLEKKSWKQLEIGGLHDDVNFTSTICTRSLCLLDGDPISTLAFLYIQLSIAYSRVRSAVKLIEIKTVTTNDMIRWTTALSGRKLWPHKTETLSNA</sequence>
<dbReference type="InterPro" id="IPR036047">
    <property type="entry name" value="F-box-like_dom_sf"/>
</dbReference>